<keyword evidence="2" id="KW-0645">Protease</keyword>
<evidence type="ECO:0000259" key="7">
    <source>
        <dbReference type="Pfam" id="PF00326"/>
    </source>
</evidence>
<comment type="caution">
    <text evidence="8">The sequence shown here is derived from an EMBL/GenBank/DDBJ whole genome shotgun (WGS) entry which is preliminary data.</text>
</comment>
<keyword evidence="5" id="KW-0720">Serine protease</keyword>
<evidence type="ECO:0000256" key="4">
    <source>
        <dbReference type="ARBA" id="ARBA00022801"/>
    </source>
</evidence>
<dbReference type="InterPro" id="IPR011042">
    <property type="entry name" value="6-blade_b-propeller_TolB-like"/>
</dbReference>
<dbReference type="SUPFAM" id="SSF53474">
    <property type="entry name" value="alpha/beta-Hydrolases"/>
    <property type="match status" value="1"/>
</dbReference>
<evidence type="ECO:0000313" key="8">
    <source>
        <dbReference type="EMBL" id="CAF9943394.1"/>
    </source>
</evidence>
<name>A0A8H3JAG5_9LECA</name>
<organism evidence="8 9">
    <name type="scientific">Alectoria fallacina</name>
    <dbReference type="NCBI Taxonomy" id="1903189"/>
    <lineage>
        <taxon>Eukaryota</taxon>
        <taxon>Fungi</taxon>
        <taxon>Dikarya</taxon>
        <taxon>Ascomycota</taxon>
        <taxon>Pezizomycotina</taxon>
        <taxon>Lecanoromycetes</taxon>
        <taxon>OSLEUM clade</taxon>
        <taxon>Lecanoromycetidae</taxon>
        <taxon>Lecanorales</taxon>
        <taxon>Lecanorineae</taxon>
        <taxon>Parmeliaceae</taxon>
        <taxon>Alectoria</taxon>
    </lineage>
</organism>
<comment type="similarity">
    <text evidence="1">Belongs to the peptidase S9C family.</text>
</comment>
<dbReference type="Gene3D" id="2.120.10.30">
    <property type="entry name" value="TolB, C-terminal domain"/>
    <property type="match status" value="1"/>
</dbReference>
<accession>A0A8H3JAG5</accession>
<reference evidence="8" key="1">
    <citation type="submission" date="2021-03" db="EMBL/GenBank/DDBJ databases">
        <authorList>
            <person name="Tagirdzhanova G."/>
        </authorList>
    </citation>
    <scope>NUCLEOTIDE SEQUENCE</scope>
</reference>
<keyword evidence="9" id="KW-1185">Reference proteome</keyword>
<dbReference type="OrthoDB" id="416344at2759"/>
<evidence type="ECO:0000256" key="5">
    <source>
        <dbReference type="ARBA" id="ARBA00022825"/>
    </source>
</evidence>
<evidence type="ECO:0000256" key="1">
    <source>
        <dbReference type="ARBA" id="ARBA00010040"/>
    </source>
</evidence>
<sequence>MTIRKTNKLTLEAFISSPRRSPAIPNDNGTLALYTLSTYSLESHSEGKEIRVLDLFTGKSTLFSDDAKNKDVAWLQDEQVLWLREGEGGVTEVWCGFAVGEKNAYLMTTIDGPASNLRTKKLSNKFFAVAVTGKASPDGTFFNPETAEKPRLSAREYDKLPVRIWDHYMTAEKNSIWYTRLDKHENRYSISSVGFINALQGTGLEHPNQDPLFAGNFDLSAKGILLTAIDPAVDQALLFENELYHIPVQTFTEDPAPPAHKISIPDYDGSAISAKFSPDGKSAAFLRIKEAGNDYDQPRIFLMRDTDNVDSVTELTTSDSWDLQPQSLTFGSDAKTLYLTAEDCGRRKLFKILVPEEATYTAALPTPITSWGSISSVHAISTTLLLVTLSSLTESSIFAAVDLSTGTLRQISRHTNYSSSHFATSPSQVSDIHFPGAGPYDVQAFVVKPSSFSPRKKYPLLFWIHGGPVSAFLDEWSTRWNPAVFAEQGYVVVLPNPTGSTGFGQDFVDAIKGDWGGRPYQDLVNCFDHVKKELGYVDTDRAVAMGGSYGGYMVNWIAGQPLAKKFKALVCHDGIFSLPNMLASDEISSLWLNFGGTLWENPDAWKKWDPSRHTARWDTPMLVIHSEWDFRCPITEGLAAFGVCQAKGVESKFLSFQDEGHWVLGRENSLRWHRTVTGWCDRFCGGGVERGSWSWGSLVP</sequence>
<dbReference type="PANTHER" id="PTHR42776:SF13">
    <property type="entry name" value="DIPEPTIDYL-PEPTIDASE 5"/>
    <property type="match status" value="1"/>
</dbReference>
<keyword evidence="3" id="KW-0732">Signal</keyword>
<dbReference type="GO" id="GO:0006508">
    <property type="term" value="P:proteolysis"/>
    <property type="evidence" value="ECO:0007669"/>
    <property type="project" value="UniProtKB-KW"/>
</dbReference>
<dbReference type="Pfam" id="PF00326">
    <property type="entry name" value="Peptidase_S9"/>
    <property type="match status" value="1"/>
</dbReference>
<dbReference type="GO" id="GO:0004252">
    <property type="term" value="F:serine-type endopeptidase activity"/>
    <property type="evidence" value="ECO:0007669"/>
    <property type="project" value="TreeGrafter"/>
</dbReference>
<keyword evidence="4" id="KW-0378">Hydrolase</keyword>
<dbReference type="Proteomes" id="UP000664203">
    <property type="component" value="Unassembled WGS sequence"/>
</dbReference>
<dbReference type="InterPro" id="IPR001375">
    <property type="entry name" value="Peptidase_S9_cat"/>
</dbReference>
<evidence type="ECO:0000313" key="9">
    <source>
        <dbReference type="Proteomes" id="UP000664203"/>
    </source>
</evidence>
<evidence type="ECO:0000256" key="3">
    <source>
        <dbReference type="ARBA" id="ARBA00022729"/>
    </source>
</evidence>
<dbReference type="InterPro" id="IPR029058">
    <property type="entry name" value="AB_hydrolase_fold"/>
</dbReference>
<evidence type="ECO:0000256" key="6">
    <source>
        <dbReference type="ARBA" id="ARBA00032829"/>
    </source>
</evidence>
<protein>
    <recommendedName>
        <fullName evidence="6">Dipeptidyl-peptidase V</fullName>
    </recommendedName>
</protein>
<dbReference type="Gene3D" id="3.40.50.1820">
    <property type="entry name" value="alpha/beta hydrolase"/>
    <property type="match status" value="1"/>
</dbReference>
<feature type="domain" description="Peptidase S9 prolyl oligopeptidase catalytic" evidence="7">
    <location>
        <begin position="476"/>
        <end position="684"/>
    </location>
</feature>
<evidence type="ECO:0000256" key="2">
    <source>
        <dbReference type="ARBA" id="ARBA00022670"/>
    </source>
</evidence>
<gene>
    <name evidence="8" type="ORF">ALECFALPRED_000266</name>
</gene>
<proteinExistence type="inferred from homology"/>
<dbReference type="PANTHER" id="PTHR42776">
    <property type="entry name" value="SERINE PEPTIDASE S9 FAMILY MEMBER"/>
    <property type="match status" value="1"/>
</dbReference>
<dbReference type="FunFam" id="3.40.50.1820:FF:000028">
    <property type="entry name" value="S9 family peptidase"/>
    <property type="match status" value="1"/>
</dbReference>
<dbReference type="AlphaFoldDB" id="A0A8H3JAG5"/>
<dbReference type="SUPFAM" id="SSF82171">
    <property type="entry name" value="DPP6 N-terminal domain-like"/>
    <property type="match status" value="1"/>
</dbReference>
<dbReference type="EMBL" id="CAJPDR010001007">
    <property type="protein sequence ID" value="CAF9943394.1"/>
    <property type="molecule type" value="Genomic_DNA"/>
</dbReference>